<name>A0ACB9CL18_ARCLA</name>
<accession>A0ACB9CL18</accession>
<protein>
    <submittedName>
        <fullName evidence="1">Uncharacterized protein</fullName>
    </submittedName>
</protein>
<sequence>MVWLDGRIEQSRLGRGHRLSGWFHGGVGWAAAGVWVGSQLNGEKREVLTYLKLNRLEDSLMELLHTCFVWFDKRKSVQRVEWVRRLRELVGCS</sequence>
<reference evidence="1 2" key="2">
    <citation type="journal article" date="2022" name="Mol. Ecol. Resour.">
        <title>The genomes of chicory, endive, great burdock and yacon provide insights into Asteraceae paleo-polyploidization history and plant inulin production.</title>
        <authorList>
            <person name="Fan W."/>
            <person name="Wang S."/>
            <person name="Wang H."/>
            <person name="Wang A."/>
            <person name="Jiang F."/>
            <person name="Liu H."/>
            <person name="Zhao H."/>
            <person name="Xu D."/>
            <person name="Zhang Y."/>
        </authorList>
    </citation>
    <scope>NUCLEOTIDE SEQUENCE [LARGE SCALE GENOMIC DNA]</scope>
    <source>
        <strain evidence="2">cv. Niubang</strain>
    </source>
</reference>
<organism evidence="1 2">
    <name type="scientific">Arctium lappa</name>
    <name type="common">Greater burdock</name>
    <name type="synonym">Lappa major</name>
    <dbReference type="NCBI Taxonomy" id="4217"/>
    <lineage>
        <taxon>Eukaryota</taxon>
        <taxon>Viridiplantae</taxon>
        <taxon>Streptophyta</taxon>
        <taxon>Embryophyta</taxon>
        <taxon>Tracheophyta</taxon>
        <taxon>Spermatophyta</taxon>
        <taxon>Magnoliopsida</taxon>
        <taxon>eudicotyledons</taxon>
        <taxon>Gunneridae</taxon>
        <taxon>Pentapetalae</taxon>
        <taxon>asterids</taxon>
        <taxon>campanulids</taxon>
        <taxon>Asterales</taxon>
        <taxon>Asteraceae</taxon>
        <taxon>Carduoideae</taxon>
        <taxon>Cardueae</taxon>
        <taxon>Arctiinae</taxon>
        <taxon>Arctium</taxon>
    </lineage>
</organism>
<comment type="caution">
    <text evidence="1">The sequence shown here is derived from an EMBL/GenBank/DDBJ whole genome shotgun (WGS) entry which is preliminary data.</text>
</comment>
<evidence type="ECO:0000313" key="2">
    <source>
        <dbReference type="Proteomes" id="UP001055879"/>
    </source>
</evidence>
<keyword evidence="2" id="KW-1185">Reference proteome</keyword>
<evidence type="ECO:0000313" key="1">
    <source>
        <dbReference type="EMBL" id="KAI3734964.1"/>
    </source>
</evidence>
<proteinExistence type="predicted"/>
<reference evidence="2" key="1">
    <citation type="journal article" date="2022" name="Mol. Ecol. Resour.">
        <title>The genomes of chicory, endive, great burdock and yacon provide insights into Asteraceae palaeo-polyploidization history and plant inulin production.</title>
        <authorList>
            <person name="Fan W."/>
            <person name="Wang S."/>
            <person name="Wang H."/>
            <person name="Wang A."/>
            <person name="Jiang F."/>
            <person name="Liu H."/>
            <person name="Zhao H."/>
            <person name="Xu D."/>
            <person name="Zhang Y."/>
        </authorList>
    </citation>
    <scope>NUCLEOTIDE SEQUENCE [LARGE SCALE GENOMIC DNA]</scope>
    <source>
        <strain evidence="2">cv. Niubang</strain>
    </source>
</reference>
<dbReference type="Proteomes" id="UP001055879">
    <property type="component" value="Linkage Group LG04"/>
</dbReference>
<dbReference type="EMBL" id="CM042050">
    <property type="protein sequence ID" value="KAI3734964.1"/>
    <property type="molecule type" value="Genomic_DNA"/>
</dbReference>
<gene>
    <name evidence="1" type="ORF">L6452_14446</name>
</gene>